<gene>
    <name evidence="2" type="ORF">NE398_19955</name>
</gene>
<dbReference type="EMBL" id="JAMRYU010000031">
    <property type="protein sequence ID" value="MDC4242408.1"/>
    <property type="molecule type" value="Genomic_DNA"/>
</dbReference>
<evidence type="ECO:0000313" key="2">
    <source>
        <dbReference type="EMBL" id="MDC4242408.1"/>
    </source>
</evidence>
<comment type="pathway">
    <text evidence="1">Carbohydrate metabolism.</text>
</comment>
<dbReference type="SUPFAM" id="SSF51569">
    <property type="entry name" value="Aldolase"/>
    <property type="match status" value="1"/>
</dbReference>
<reference evidence="2" key="1">
    <citation type="submission" date="2022-05" db="EMBL/GenBank/DDBJ databases">
        <title>Draft genome sequence of Clostridium tertium strain CP3 isolated from Peru.</title>
        <authorList>
            <person name="Hurtado R."/>
            <person name="Lima L."/>
            <person name="Sousa T."/>
            <person name="Jaiswal A.K."/>
            <person name="Tiwari S."/>
            <person name="Maturrano L."/>
            <person name="Brenig B."/>
            <person name="Azevedo V."/>
        </authorList>
    </citation>
    <scope>NUCLEOTIDE SEQUENCE</scope>
    <source>
        <strain evidence="2">CP3</strain>
    </source>
</reference>
<dbReference type="Gene3D" id="1.10.400.20">
    <property type="entry name" value="putative tagatose 6-phosphate kinase domain like"/>
    <property type="match status" value="1"/>
</dbReference>
<proteinExistence type="predicted"/>
<accession>A0A9X4B4M9</accession>
<dbReference type="PIRSF" id="PIRSF009264">
    <property type="entry name" value="TagBP_ald_AgaZ"/>
    <property type="match status" value="1"/>
</dbReference>
<comment type="caution">
    <text evidence="2">The sequence shown here is derived from an EMBL/GenBank/DDBJ whole genome shotgun (WGS) entry which is preliminary data.</text>
</comment>
<dbReference type="Proteomes" id="UP001141183">
    <property type="component" value="Unassembled WGS sequence"/>
</dbReference>
<dbReference type="GO" id="GO:0005975">
    <property type="term" value="P:carbohydrate metabolic process"/>
    <property type="evidence" value="ECO:0007669"/>
    <property type="project" value="InterPro"/>
</dbReference>
<dbReference type="Pfam" id="PF08013">
    <property type="entry name" value="GatZ_KbaZ-like"/>
    <property type="match status" value="1"/>
</dbReference>
<sequence>MIHPMKDIVKRYKSGENVGIFSVCCSNQYVIEAAMQKLLNKNIPLLVEATANQVDQFGGYTGMKPKEYVKYIYSIADKVGFPKERIILGGDHLGPLTWRTINPREAMENAKNLIREYVLAGFSKIHIDTSMPLNGDFENEIFDDSLIANRASVLCKFAEEAYLELKEKDDEAMHPVYIIGSEVPIPGGAQVEEEEAGPKVTSVEGFKNTVETFKKAFESFGVGDAWQYVIGVVVQPGVEFSSDYVWEYNREEAKDLIDELKNYPQLIFEAHSTDYQTPRALKEMVEDGFIILKVGPALTFGFREGIFALNHIENELLKYDENVELSNFIEVLDFSMIKNPKDWVHHYSGTGEKIKLERKYSLSDRARYYMPKDEVNFALEKLMNNLEGIEIPMTIISQFMHEQYKKVREGVLKPIAKELLKDRIGEYLDDYVYAVENVEEKILEIN</sequence>
<organism evidence="2 3">
    <name type="scientific">Clostridium tertium</name>
    <dbReference type="NCBI Taxonomy" id="1559"/>
    <lineage>
        <taxon>Bacteria</taxon>
        <taxon>Bacillati</taxon>
        <taxon>Bacillota</taxon>
        <taxon>Clostridia</taxon>
        <taxon>Eubacteriales</taxon>
        <taxon>Clostridiaceae</taxon>
        <taxon>Clostridium</taxon>
    </lineage>
</organism>
<dbReference type="PANTHER" id="PTHR32502:SF2">
    <property type="entry name" value="D-TAGATOSE-1,6-BISPHOSPHATE ALDOLASE SUBUNIT KBAZ"/>
    <property type="match status" value="1"/>
</dbReference>
<dbReference type="InterPro" id="IPR013785">
    <property type="entry name" value="Aldolase_TIM"/>
</dbReference>
<dbReference type="Gene3D" id="3.20.20.70">
    <property type="entry name" value="Aldolase class I"/>
    <property type="match status" value="1"/>
</dbReference>
<dbReference type="AlphaFoldDB" id="A0A9X4B4M9"/>
<name>A0A9X4B4M9_9CLOT</name>
<dbReference type="InterPro" id="IPR050303">
    <property type="entry name" value="GatZ_KbaZ_carbometab"/>
</dbReference>
<dbReference type="PANTHER" id="PTHR32502">
    <property type="entry name" value="N-ACETYLGALACTOSAMINE PERMEASE II COMPONENT-RELATED"/>
    <property type="match status" value="1"/>
</dbReference>
<dbReference type="InterPro" id="IPR012062">
    <property type="entry name" value="GatZ/KbaZ-like"/>
</dbReference>
<keyword evidence="3" id="KW-1185">Reference proteome</keyword>
<evidence type="ECO:0000313" key="3">
    <source>
        <dbReference type="Proteomes" id="UP001141183"/>
    </source>
</evidence>
<evidence type="ECO:0000256" key="1">
    <source>
        <dbReference type="ARBA" id="ARBA00005007"/>
    </source>
</evidence>
<protein>
    <submittedName>
        <fullName evidence="2">Class II D-tagatose-bisphosphate aldolase, non-catalytic subunit</fullName>
    </submittedName>
</protein>
<dbReference type="GO" id="GO:0009401">
    <property type="term" value="P:phosphoenolpyruvate-dependent sugar phosphotransferase system"/>
    <property type="evidence" value="ECO:0007669"/>
    <property type="project" value="TreeGrafter"/>
</dbReference>
<dbReference type="RefSeq" id="WP_271846513.1">
    <property type="nucleotide sequence ID" value="NZ_JAMRYU010000031.1"/>
</dbReference>
<dbReference type="GO" id="GO:0005886">
    <property type="term" value="C:plasma membrane"/>
    <property type="evidence" value="ECO:0007669"/>
    <property type="project" value="TreeGrafter"/>
</dbReference>